<proteinExistence type="predicted"/>
<organism evidence="1 2">
    <name type="scientific">Nostoc punctiforme FACHB-252</name>
    <dbReference type="NCBI Taxonomy" id="1357509"/>
    <lineage>
        <taxon>Bacteria</taxon>
        <taxon>Bacillati</taxon>
        <taxon>Cyanobacteriota</taxon>
        <taxon>Cyanophyceae</taxon>
        <taxon>Nostocales</taxon>
        <taxon>Nostocaceae</taxon>
        <taxon>Nostoc</taxon>
    </lineage>
</organism>
<dbReference type="RefSeq" id="WP_190948756.1">
    <property type="nucleotide sequence ID" value="NZ_JACJTC010000004.1"/>
</dbReference>
<keyword evidence="2" id="KW-1185">Reference proteome</keyword>
<dbReference type="EMBL" id="JACJTC010000004">
    <property type="protein sequence ID" value="MBD2610866.1"/>
    <property type="molecule type" value="Genomic_DNA"/>
</dbReference>
<reference evidence="1 2" key="1">
    <citation type="journal article" date="2020" name="ISME J.">
        <title>Comparative genomics reveals insights into cyanobacterial evolution and habitat adaptation.</title>
        <authorList>
            <person name="Chen M.Y."/>
            <person name="Teng W.K."/>
            <person name="Zhao L."/>
            <person name="Hu C.X."/>
            <person name="Zhou Y.K."/>
            <person name="Han B.P."/>
            <person name="Song L.R."/>
            <person name="Shu W.S."/>
        </authorList>
    </citation>
    <scope>NUCLEOTIDE SEQUENCE [LARGE SCALE GENOMIC DNA]</scope>
    <source>
        <strain evidence="1 2">FACHB-252</strain>
    </source>
</reference>
<protein>
    <submittedName>
        <fullName evidence="1">Uncharacterized protein</fullName>
    </submittedName>
</protein>
<name>A0ABR8H6J6_NOSPU</name>
<evidence type="ECO:0000313" key="1">
    <source>
        <dbReference type="EMBL" id="MBD2610866.1"/>
    </source>
</evidence>
<comment type="caution">
    <text evidence="1">The sequence shown here is derived from an EMBL/GenBank/DDBJ whole genome shotgun (WGS) entry which is preliminary data.</text>
</comment>
<dbReference type="Proteomes" id="UP000606396">
    <property type="component" value="Unassembled WGS sequence"/>
</dbReference>
<accession>A0ABR8H6J6</accession>
<evidence type="ECO:0000313" key="2">
    <source>
        <dbReference type="Proteomes" id="UP000606396"/>
    </source>
</evidence>
<sequence>MNLLSRYAGMILRTSFLITSFISFATFKLTPASAQTLVTIPNIPNLPTFTVQQGGFSGVITYITPSAYITSIAAQKVSPEGTYLAGIDGKGTYIVTGSIYIDPITHISTPTIALLAGPTLPIPSGDENVILSTVADRLRYGNLTLDEYTAILRAATPGLL</sequence>
<gene>
    <name evidence="1" type="ORF">H6G94_06230</name>
</gene>